<comment type="subunit">
    <text evidence="4">Component of the eukaryotic translation initiation factor 3 (eIF-3) complex.</text>
</comment>
<name>A0A0C3SCY1_PHLG1</name>
<dbReference type="Proteomes" id="UP000053257">
    <property type="component" value="Unassembled WGS sequence"/>
</dbReference>
<dbReference type="HOGENOM" id="CLU_029210_0_1_1"/>
<dbReference type="GO" id="GO:0003743">
    <property type="term" value="F:translation initiation factor activity"/>
    <property type="evidence" value="ECO:0007669"/>
    <property type="project" value="UniProtKB-UniRule"/>
</dbReference>
<dbReference type="GO" id="GO:0001732">
    <property type="term" value="P:formation of cytoplasmic translation initiation complex"/>
    <property type="evidence" value="ECO:0007669"/>
    <property type="project" value="UniProtKB-UniRule"/>
</dbReference>
<dbReference type="HAMAP" id="MF_03011">
    <property type="entry name" value="eIF3l"/>
    <property type="match status" value="1"/>
</dbReference>
<feature type="compositionally biased region" description="Low complexity" evidence="5">
    <location>
        <begin position="572"/>
        <end position="599"/>
    </location>
</feature>
<dbReference type="OrthoDB" id="15082at2759"/>
<dbReference type="STRING" id="745531.A0A0C3SCY1"/>
<accession>A0A0C3SCY1</accession>
<evidence type="ECO:0000313" key="6">
    <source>
        <dbReference type="EMBL" id="KIP11312.1"/>
    </source>
</evidence>
<keyword evidence="1 4" id="KW-0963">Cytoplasm</keyword>
<comment type="subcellular location">
    <subcellularLocation>
        <location evidence="4">Cytoplasm</location>
    </subcellularLocation>
</comment>
<organism evidence="6 7">
    <name type="scientific">Phlebiopsis gigantea (strain 11061_1 CR5-6)</name>
    <name type="common">White-rot fungus</name>
    <name type="synonym">Peniophora gigantea</name>
    <dbReference type="NCBI Taxonomy" id="745531"/>
    <lineage>
        <taxon>Eukaryota</taxon>
        <taxon>Fungi</taxon>
        <taxon>Dikarya</taxon>
        <taxon>Basidiomycota</taxon>
        <taxon>Agaricomycotina</taxon>
        <taxon>Agaricomycetes</taxon>
        <taxon>Polyporales</taxon>
        <taxon>Phanerochaetaceae</taxon>
        <taxon>Phlebiopsis</taxon>
    </lineage>
</organism>
<dbReference type="EMBL" id="KN840447">
    <property type="protein sequence ID" value="KIP11312.1"/>
    <property type="molecule type" value="Genomic_DNA"/>
</dbReference>
<keyword evidence="2 4" id="KW-0396">Initiation factor</keyword>
<evidence type="ECO:0000256" key="2">
    <source>
        <dbReference type="ARBA" id="ARBA00022540"/>
    </source>
</evidence>
<keyword evidence="7" id="KW-1185">Reference proteome</keyword>
<sequence>MAQQRTAVWEADLDEDFHDVDLNLAIGSYGQNGHYDDAQPRIDEATLIAVQQQVAQQAALAQVPDPVKRFIVHFHQAVLENNLSEISVAYESGWNRLTEKFYAKTEWPEAEVIAPLVNDDQIFLILYRELYYRHVYSRIQPDVDDRFHSYENSCELFNYLLNSDGPVPLELPEQWLWDIIDEFIYQFQSFCVWRSKVKSKSEEELVLLADSSQAWSSYSVLNVLYSLIQKSKINEHIIALQEGKSQEEIAAIVGEYGTRPLYRMLGYFSVIGLLRVHSLLGDFTLALKVMENVELNQKSPFTRVTACHVTTYYYVGFCYLMLRRYPDAIRTFVSVLNFILRMRQYHTRSYQYDQINKTADRMYALFAICTALFPTRVDDNISNVVKERYGEQIGKMSRGDEGIPAFEELFLYACPKFISANPPPYEDPELLQSYVEMSVTEPAQRHLSLFLSDVHAQVPVPTLRSFLKLYTSLNATKLANFLDADEEEMVQQLMVMKQASRRTSRVDNGGKGLLAGETISTSDLDFVIDENMVHIAESTVGRRYAGWFIRNTEHAQRVLDTLKNSPLPVAPKPAQSAQPKADAAAPAAGAPKPAGQKVAWGGVKVA</sequence>
<dbReference type="GO" id="GO:0005852">
    <property type="term" value="C:eukaryotic translation initiation factor 3 complex"/>
    <property type="evidence" value="ECO:0007669"/>
    <property type="project" value="UniProtKB-UniRule"/>
</dbReference>
<dbReference type="GO" id="GO:0033290">
    <property type="term" value="C:eukaryotic 48S preinitiation complex"/>
    <property type="evidence" value="ECO:0007669"/>
    <property type="project" value="UniProtKB-UniRule"/>
</dbReference>
<dbReference type="InterPro" id="IPR019382">
    <property type="entry name" value="eIF3l"/>
</dbReference>
<evidence type="ECO:0000313" key="7">
    <source>
        <dbReference type="Proteomes" id="UP000053257"/>
    </source>
</evidence>
<proteinExistence type="inferred from homology"/>
<dbReference type="Pfam" id="PF10255">
    <property type="entry name" value="Paf67"/>
    <property type="match status" value="1"/>
</dbReference>
<evidence type="ECO:0000256" key="4">
    <source>
        <dbReference type="HAMAP-Rule" id="MF_03011"/>
    </source>
</evidence>
<dbReference type="GO" id="GO:0016282">
    <property type="term" value="C:eukaryotic 43S preinitiation complex"/>
    <property type="evidence" value="ECO:0007669"/>
    <property type="project" value="UniProtKB-UniRule"/>
</dbReference>
<comment type="similarity">
    <text evidence="4">Belongs to the eIF-3 subunit L family.</text>
</comment>
<dbReference type="PANTHER" id="PTHR13242">
    <property type="entry name" value="EUKARYOTIC TRANSLATION INITIATION FACTOR 3"/>
    <property type="match status" value="1"/>
</dbReference>
<dbReference type="AlphaFoldDB" id="A0A0C3SCY1"/>
<reference evidence="6 7" key="1">
    <citation type="journal article" date="2014" name="PLoS Genet.">
        <title>Analysis of the Phlebiopsis gigantea genome, transcriptome and secretome provides insight into its pioneer colonization strategies of wood.</title>
        <authorList>
            <person name="Hori C."/>
            <person name="Ishida T."/>
            <person name="Igarashi K."/>
            <person name="Samejima M."/>
            <person name="Suzuki H."/>
            <person name="Master E."/>
            <person name="Ferreira P."/>
            <person name="Ruiz-Duenas F.J."/>
            <person name="Held B."/>
            <person name="Canessa P."/>
            <person name="Larrondo L.F."/>
            <person name="Schmoll M."/>
            <person name="Druzhinina I.S."/>
            <person name="Kubicek C.P."/>
            <person name="Gaskell J.A."/>
            <person name="Kersten P."/>
            <person name="St John F."/>
            <person name="Glasner J."/>
            <person name="Sabat G."/>
            <person name="Splinter BonDurant S."/>
            <person name="Syed K."/>
            <person name="Yadav J."/>
            <person name="Mgbeahuruike A.C."/>
            <person name="Kovalchuk A."/>
            <person name="Asiegbu F.O."/>
            <person name="Lackner G."/>
            <person name="Hoffmeister D."/>
            <person name="Rencoret J."/>
            <person name="Gutierrez A."/>
            <person name="Sun H."/>
            <person name="Lindquist E."/>
            <person name="Barry K."/>
            <person name="Riley R."/>
            <person name="Grigoriev I.V."/>
            <person name="Henrissat B."/>
            <person name="Kues U."/>
            <person name="Berka R.M."/>
            <person name="Martinez A.T."/>
            <person name="Covert S.F."/>
            <person name="Blanchette R.A."/>
            <person name="Cullen D."/>
        </authorList>
    </citation>
    <scope>NUCLEOTIDE SEQUENCE [LARGE SCALE GENOMIC DNA]</scope>
    <source>
        <strain evidence="6 7">11061_1 CR5-6</strain>
    </source>
</reference>
<comment type="function">
    <text evidence="4">Component of the eukaryotic translation initiation factor 3 (eIF-3) complex, which is involved in protein synthesis of a specialized repertoire of mRNAs and, together with other initiation factors, stimulates binding of mRNA and methionyl-tRNAi to the 40S ribosome. The eIF-3 complex specifically targets and initiates translation of a subset of mRNAs involved in cell proliferation.</text>
</comment>
<keyword evidence="3 4" id="KW-0648">Protein biosynthesis</keyword>
<evidence type="ECO:0000256" key="1">
    <source>
        <dbReference type="ARBA" id="ARBA00022490"/>
    </source>
</evidence>
<evidence type="ECO:0000256" key="3">
    <source>
        <dbReference type="ARBA" id="ARBA00022917"/>
    </source>
</evidence>
<feature type="region of interest" description="Disordered" evidence="5">
    <location>
        <begin position="564"/>
        <end position="606"/>
    </location>
</feature>
<protein>
    <recommendedName>
        <fullName evidence="4">Eukaryotic translation initiation factor 3 subunit L</fullName>
        <shortName evidence="4">eIF3l</shortName>
    </recommendedName>
</protein>
<evidence type="ECO:0000256" key="5">
    <source>
        <dbReference type="SAM" id="MobiDB-lite"/>
    </source>
</evidence>
<gene>
    <name evidence="6" type="ORF">PHLGIDRAFT_28012</name>
</gene>
<dbReference type="PANTHER" id="PTHR13242:SF0">
    <property type="entry name" value="EUKARYOTIC TRANSLATION INITIATION FACTOR 3 SUBUNIT L"/>
    <property type="match status" value="1"/>
</dbReference>